<evidence type="ECO:0000259" key="2">
    <source>
        <dbReference type="PROSITE" id="PS50983"/>
    </source>
</evidence>
<name>A0A165UM39_9HYPH</name>
<evidence type="ECO:0000313" key="4">
    <source>
        <dbReference type="Proteomes" id="UP000076577"/>
    </source>
</evidence>
<sequence>MKNAVKMGIGAVLLACLSVSSLPACAEPDDTTAPKRVVSMNLCTDQFAMLLAQEDQLLSVSKLASDPNLSVMSDKASNFKVNYGRAEEIFLMKPDLVIAGTYTNQTTVQMLRRLGIKVVQVSPVRTLFGVASELRRLGKLLDREEKAEQIASQFETAIQHFVQGQPDEKLRAGVYYANGYTAGDGSLVNELIETAGLQNIASNLGLKKTSKLPLEILILENPQLLVEGSQFSDKPALAFELLAHPALMRTLGNNGRVKVDDKFTICGLPFVTQAIEKLARESSRLGVQPK</sequence>
<organism evidence="3 4">
    <name type="scientific">Pseudovibrio axinellae</name>
    <dbReference type="NCBI Taxonomy" id="989403"/>
    <lineage>
        <taxon>Bacteria</taxon>
        <taxon>Pseudomonadati</taxon>
        <taxon>Pseudomonadota</taxon>
        <taxon>Alphaproteobacteria</taxon>
        <taxon>Hyphomicrobiales</taxon>
        <taxon>Stappiaceae</taxon>
        <taxon>Pseudovibrio</taxon>
    </lineage>
</organism>
<feature type="signal peptide" evidence="1">
    <location>
        <begin position="1"/>
        <end position="26"/>
    </location>
</feature>
<dbReference type="InterPro" id="IPR050902">
    <property type="entry name" value="ABC_Transporter_SBP"/>
</dbReference>
<dbReference type="PROSITE" id="PS50983">
    <property type="entry name" value="FE_B12_PBP"/>
    <property type="match status" value="1"/>
</dbReference>
<dbReference type="SUPFAM" id="SSF53807">
    <property type="entry name" value="Helical backbone' metal receptor"/>
    <property type="match status" value="1"/>
</dbReference>
<reference evidence="3 4" key="1">
    <citation type="journal article" date="2016" name="Front. Microbiol.">
        <title>Comparative Genomic Analysis Reveals a Diverse Repertoire of Genes Involved in Prokaryote-Eukaryote Interactions within the Pseudovibrio Genus.</title>
        <authorList>
            <person name="Romano S."/>
            <person name="Fernandez-Guerra A."/>
            <person name="Reen F.J."/>
            <person name="Glockner F.O."/>
            <person name="Crowley S.P."/>
            <person name="O'Sullivan O."/>
            <person name="Cotter P.D."/>
            <person name="Adams C."/>
            <person name="Dobson A.D."/>
            <person name="O'Gara F."/>
        </authorList>
    </citation>
    <scope>NUCLEOTIDE SEQUENCE [LARGE SCALE GENOMIC DNA]</scope>
    <source>
        <strain evidence="3 4">Ad2</strain>
    </source>
</reference>
<accession>A0A165UM39</accession>
<dbReference type="PANTHER" id="PTHR30535">
    <property type="entry name" value="VITAMIN B12-BINDING PROTEIN"/>
    <property type="match status" value="1"/>
</dbReference>
<comment type="caution">
    <text evidence="3">The sequence shown here is derived from an EMBL/GenBank/DDBJ whole genome shotgun (WGS) entry which is preliminary data.</text>
</comment>
<dbReference type="OrthoDB" id="1632039at2"/>
<dbReference type="GO" id="GO:0071281">
    <property type="term" value="P:cellular response to iron ion"/>
    <property type="evidence" value="ECO:0007669"/>
    <property type="project" value="TreeGrafter"/>
</dbReference>
<proteinExistence type="predicted"/>
<gene>
    <name evidence="3" type="primary">btuF</name>
    <name evidence="3" type="ORF">PsAD2_03846</name>
</gene>
<protein>
    <submittedName>
        <fullName evidence="3">Vitamin B12-binding protein</fullName>
    </submittedName>
</protein>
<dbReference type="AlphaFoldDB" id="A0A165UM39"/>
<keyword evidence="4" id="KW-1185">Reference proteome</keyword>
<dbReference type="PATRIC" id="fig|989403.3.peg.4189"/>
<evidence type="ECO:0000313" key="3">
    <source>
        <dbReference type="EMBL" id="KZL12540.1"/>
    </source>
</evidence>
<dbReference type="EMBL" id="LMCB01000098">
    <property type="protein sequence ID" value="KZL12540.1"/>
    <property type="molecule type" value="Genomic_DNA"/>
</dbReference>
<dbReference type="STRING" id="989403.SAMN05421798_101134"/>
<keyword evidence="1" id="KW-0732">Signal</keyword>
<dbReference type="Gene3D" id="3.40.50.1980">
    <property type="entry name" value="Nitrogenase molybdenum iron protein domain"/>
    <property type="match status" value="2"/>
</dbReference>
<feature type="domain" description="Fe/B12 periplasmic-binding" evidence="2">
    <location>
        <begin position="36"/>
        <end position="290"/>
    </location>
</feature>
<dbReference type="PANTHER" id="PTHR30535:SF34">
    <property type="entry name" value="MOLYBDATE-BINDING PROTEIN MOLA"/>
    <property type="match status" value="1"/>
</dbReference>
<evidence type="ECO:0000256" key="1">
    <source>
        <dbReference type="SAM" id="SignalP"/>
    </source>
</evidence>
<dbReference type="InterPro" id="IPR002491">
    <property type="entry name" value="ABC_transptr_periplasmic_BD"/>
</dbReference>
<feature type="chain" id="PRO_5007867701" evidence="1">
    <location>
        <begin position="27"/>
        <end position="290"/>
    </location>
</feature>
<dbReference type="Pfam" id="PF01497">
    <property type="entry name" value="Peripla_BP_2"/>
    <property type="match status" value="1"/>
</dbReference>
<dbReference type="Proteomes" id="UP000076577">
    <property type="component" value="Unassembled WGS sequence"/>
</dbReference>